<sequence length="178" mass="19969">MESILERTPEIPDTRTGPPFMAGERESLEAWLEFYRFTLPIKVGGLTPEQLCRRAVPPSKLTVVGIVRHLSDVERYWFSNVVAGSTEPARYKAEDPDADFNGITESCALADIAAYGDELVHVRELAAVVDDLDAPLPGLRRGQEVNLRWVYTHMIEEYARHLGHLDLLRECVDGTAGY</sequence>
<evidence type="ECO:0008006" key="4">
    <source>
        <dbReference type="Google" id="ProtNLM"/>
    </source>
</evidence>
<feature type="compositionally biased region" description="Basic and acidic residues" evidence="1">
    <location>
        <begin position="1"/>
        <end position="13"/>
    </location>
</feature>
<evidence type="ECO:0000313" key="3">
    <source>
        <dbReference type="Proteomes" id="UP000182725"/>
    </source>
</evidence>
<gene>
    <name evidence="2" type="ORF">SAMN04489740_3915</name>
</gene>
<evidence type="ECO:0000256" key="1">
    <source>
        <dbReference type="SAM" id="MobiDB-lite"/>
    </source>
</evidence>
<proteinExistence type="predicted"/>
<dbReference type="Proteomes" id="UP000182725">
    <property type="component" value="Unassembled WGS sequence"/>
</dbReference>
<protein>
    <recommendedName>
        <fullName evidence="4">Mini-circle protein</fullName>
    </recommendedName>
</protein>
<dbReference type="InterPro" id="IPR034660">
    <property type="entry name" value="DinB/YfiT-like"/>
</dbReference>
<dbReference type="SUPFAM" id="SSF109854">
    <property type="entry name" value="DinB/YfiT-like putative metalloenzymes"/>
    <property type="match status" value="1"/>
</dbReference>
<dbReference type="Gene3D" id="1.20.120.450">
    <property type="entry name" value="dinb family like domain"/>
    <property type="match status" value="1"/>
</dbReference>
<evidence type="ECO:0000313" key="2">
    <source>
        <dbReference type="EMBL" id="SEF03624.1"/>
    </source>
</evidence>
<dbReference type="RefSeq" id="WP_139244401.1">
    <property type="nucleotide sequence ID" value="NZ_FNTV01000001.1"/>
</dbReference>
<reference evidence="2 3" key="1">
    <citation type="submission" date="2016-10" db="EMBL/GenBank/DDBJ databases">
        <authorList>
            <person name="de Groot N.N."/>
        </authorList>
    </citation>
    <scope>NUCLEOTIDE SEQUENCE [LARGE SCALE GENOMIC DNA]</scope>
    <source>
        <strain evidence="2 3">DSM 22274</strain>
    </source>
</reference>
<dbReference type="EMBL" id="FNTV01000001">
    <property type="protein sequence ID" value="SEF03624.1"/>
    <property type="molecule type" value="Genomic_DNA"/>
</dbReference>
<dbReference type="AlphaFoldDB" id="A0A1H5NQB5"/>
<dbReference type="InterPro" id="IPR007061">
    <property type="entry name" value="MST-like"/>
</dbReference>
<organism evidence="2 3">
    <name type="scientific">Arthrobacter alpinus</name>
    <dbReference type="NCBI Taxonomy" id="656366"/>
    <lineage>
        <taxon>Bacteria</taxon>
        <taxon>Bacillati</taxon>
        <taxon>Actinomycetota</taxon>
        <taxon>Actinomycetes</taxon>
        <taxon>Micrococcales</taxon>
        <taxon>Micrococcaceae</taxon>
        <taxon>Arthrobacter</taxon>
    </lineage>
</organism>
<name>A0A1H5NQB5_9MICC</name>
<dbReference type="Pfam" id="PF04978">
    <property type="entry name" value="MST"/>
    <property type="match status" value="1"/>
</dbReference>
<feature type="region of interest" description="Disordered" evidence="1">
    <location>
        <begin position="1"/>
        <end position="20"/>
    </location>
</feature>
<accession>A0A1H5NQB5</accession>